<dbReference type="EMBL" id="ABLOMU010000008">
    <property type="protein sequence ID" value="EKT4440491.1"/>
    <property type="molecule type" value="Genomic_DNA"/>
</dbReference>
<dbReference type="InterPro" id="IPR039426">
    <property type="entry name" value="TonB-dep_rcpt-like"/>
</dbReference>
<evidence type="ECO:0000256" key="5">
    <source>
        <dbReference type="ARBA" id="ARBA00022692"/>
    </source>
</evidence>
<evidence type="ECO:0000256" key="7">
    <source>
        <dbReference type="ARBA" id="ARBA00023077"/>
    </source>
</evidence>
<feature type="chain" id="PRO_5042443621" evidence="13">
    <location>
        <begin position="31"/>
        <end position="811"/>
    </location>
</feature>
<comment type="similarity">
    <text evidence="10 11">Belongs to the TonB-dependent receptor family.</text>
</comment>
<dbReference type="InterPro" id="IPR000531">
    <property type="entry name" value="Beta-barrel_TonB"/>
</dbReference>
<dbReference type="PANTHER" id="PTHR30069">
    <property type="entry name" value="TONB-DEPENDENT OUTER MEMBRANE RECEPTOR"/>
    <property type="match status" value="1"/>
</dbReference>
<evidence type="ECO:0000256" key="13">
    <source>
        <dbReference type="SAM" id="SignalP"/>
    </source>
</evidence>
<dbReference type="AlphaFoldDB" id="A0AAI9CG62"/>
<keyword evidence="2 10" id="KW-0813">Transport</keyword>
<keyword evidence="4" id="KW-0410">Iron transport</keyword>
<dbReference type="GO" id="GO:0009279">
    <property type="term" value="C:cell outer membrane"/>
    <property type="evidence" value="ECO:0007669"/>
    <property type="project" value="UniProtKB-SubCell"/>
</dbReference>
<dbReference type="Gene3D" id="3.55.50.30">
    <property type="match status" value="1"/>
</dbReference>
<dbReference type="Gene3D" id="2.170.130.10">
    <property type="entry name" value="TonB-dependent receptor, plug domain"/>
    <property type="match status" value="1"/>
</dbReference>
<comment type="caution">
    <text evidence="16">The sequence shown here is derived from an EMBL/GenBank/DDBJ whole genome shotgun (WGS) entry which is preliminary data.</text>
</comment>
<evidence type="ECO:0000256" key="8">
    <source>
        <dbReference type="ARBA" id="ARBA00023136"/>
    </source>
</evidence>
<dbReference type="InterPro" id="IPR011662">
    <property type="entry name" value="Secretin/TonB_short_N"/>
</dbReference>
<dbReference type="SUPFAM" id="SSF56935">
    <property type="entry name" value="Porins"/>
    <property type="match status" value="1"/>
</dbReference>
<keyword evidence="13" id="KW-0732">Signal</keyword>
<evidence type="ECO:0000256" key="2">
    <source>
        <dbReference type="ARBA" id="ARBA00022448"/>
    </source>
</evidence>
<gene>
    <name evidence="15" type="ORF">QEK83_001118</name>
    <name evidence="16" type="ORF">QEK83_004790</name>
    <name evidence="17" type="ORF">QEK83_004876</name>
</gene>
<keyword evidence="4" id="KW-0406">Ion transport</keyword>
<proteinExistence type="inferred from homology"/>
<accession>A0AAI9CG62</accession>
<evidence type="ECO:0000256" key="9">
    <source>
        <dbReference type="ARBA" id="ARBA00023237"/>
    </source>
</evidence>
<feature type="domain" description="Secretin/TonB short N-terminal" evidence="14">
    <location>
        <begin position="60"/>
        <end position="111"/>
    </location>
</feature>
<evidence type="ECO:0000313" key="15">
    <source>
        <dbReference type="EMBL" id="EKT4440491.1"/>
    </source>
</evidence>
<organism evidence="16 18">
    <name type="scientific">Stenotrophomonas maltophilia</name>
    <name type="common">Pseudomonas maltophilia</name>
    <name type="synonym">Xanthomonas maltophilia</name>
    <dbReference type="NCBI Taxonomy" id="40324"/>
    <lineage>
        <taxon>Bacteria</taxon>
        <taxon>Pseudomonadati</taxon>
        <taxon>Pseudomonadota</taxon>
        <taxon>Gammaproteobacteria</taxon>
        <taxon>Lysobacterales</taxon>
        <taxon>Lysobacteraceae</taxon>
        <taxon>Stenotrophomonas</taxon>
        <taxon>Stenotrophomonas maltophilia group</taxon>
    </lineage>
</organism>
<dbReference type="InterPro" id="IPR037066">
    <property type="entry name" value="Plug_dom_sf"/>
</dbReference>
<evidence type="ECO:0000256" key="11">
    <source>
        <dbReference type="RuleBase" id="RU003357"/>
    </source>
</evidence>
<dbReference type="Pfam" id="PF07660">
    <property type="entry name" value="STN"/>
    <property type="match status" value="1"/>
</dbReference>
<evidence type="ECO:0000256" key="6">
    <source>
        <dbReference type="ARBA" id="ARBA00023004"/>
    </source>
</evidence>
<protein>
    <submittedName>
        <fullName evidence="16">TonB-dependent receptor</fullName>
    </submittedName>
</protein>
<dbReference type="RefSeq" id="WP_164157493.1">
    <property type="nucleotide sequence ID" value="NZ_JBFCWN010000005.1"/>
</dbReference>
<feature type="signal peptide" evidence="13">
    <location>
        <begin position="1"/>
        <end position="30"/>
    </location>
</feature>
<feature type="compositionally biased region" description="Low complexity" evidence="12">
    <location>
        <begin position="115"/>
        <end position="137"/>
    </location>
</feature>
<keyword evidence="5 10" id="KW-0812">Transmembrane</keyword>
<dbReference type="Pfam" id="PF07715">
    <property type="entry name" value="Plug"/>
    <property type="match status" value="1"/>
</dbReference>
<dbReference type="EMBL" id="ABLOMU010000154">
    <property type="protein sequence ID" value="EKT4444154.1"/>
    <property type="molecule type" value="Genomic_DNA"/>
</dbReference>
<dbReference type="Proteomes" id="UP001214521">
    <property type="component" value="Unassembled WGS sequence"/>
</dbReference>
<keyword evidence="16" id="KW-0675">Receptor</keyword>
<comment type="subcellular location">
    <subcellularLocation>
        <location evidence="1 10">Cell outer membrane</location>
        <topology evidence="1 10">Multi-pass membrane protein</topology>
    </subcellularLocation>
</comment>
<name>A0AAI9CG62_STEMA</name>
<evidence type="ECO:0000256" key="10">
    <source>
        <dbReference type="PROSITE-ProRule" id="PRU01360"/>
    </source>
</evidence>
<feature type="region of interest" description="Disordered" evidence="12">
    <location>
        <begin position="115"/>
        <end position="138"/>
    </location>
</feature>
<dbReference type="InterPro" id="IPR012910">
    <property type="entry name" value="Plug_dom"/>
</dbReference>
<evidence type="ECO:0000313" key="18">
    <source>
        <dbReference type="Proteomes" id="UP001214521"/>
    </source>
</evidence>
<dbReference type="GO" id="GO:0044718">
    <property type="term" value="P:siderophore transmembrane transport"/>
    <property type="evidence" value="ECO:0007669"/>
    <property type="project" value="TreeGrafter"/>
</dbReference>
<evidence type="ECO:0000313" key="16">
    <source>
        <dbReference type="EMBL" id="EKT4444070.1"/>
    </source>
</evidence>
<keyword evidence="9 10" id="KW-0998">Cell outer membrane</keyword>
<keyword evidence="6" id="KW-0408">Iron</keyword>
<evidence type="ECO:0000259" key="14">
    <source>
        <dbReference type="SMART" id="SM00965"/>
    </source>
</evidence>
<dbReference type="EMBL" id="ABLOMU010000153">
    <property type="protein sequence ID" value="EKT4444070.1"/>
    <property type="molecule type" value="Genomic_DNA"/>
</dbReference>
<keyword evidence="7 11" id="KW-0798">TonB box</keyword>
<keyword evidence="3 10" id="KW-1134">Transmembrane beta strand</keyword>
<evidence type="ECO:0000256" key="3">
    <source>
        <dbReference type="ARBA" id="ARBA00022452"/>
    </source>
</evidence>
<evidence type="ECO:0000256" key="12">
    <source>
        <dbReference type="SAM" id="MobiDB-lite"/>
    </source>
</evidence>
<evidence type="ECO:0000256" key="4">
    <source>
        <dbReference type="ARBA" id="ARBA00022496"/>
    </source>
</evidence>
<dbReference type="Gene3D" id="2.40.170.20">
    <property type="entry name" value="TonB-dependent receptor, beta-barrel domain"/>
    <property type="match status" value="1"/>
</dbReference>
<dbReference type="SMART" id="SM00965">
    <property type="entry name" value="STN"/>
    <property type="match status" value="1"/>
</dbReference>
<evidence type="ECO:0000256" key="1">
    <source>
        <dbReference type="ARBA" id="ARBA00004571"/>
    </source>
</evidence>
<dbReference type="Pfam" id="PF00593">
    <property type="entry name" value="TonB_dep_Rec_b-barrel"/>
    <property type="match status" value="1"/>
</dbReference>
<dbReference type="PROSITE" id="PS52016">
    <property type="entry name" value="TONB_DEPENDENT_REC_3"/>
    <property type="match status" value="1"/>
</dbReference>
<dbReference type="GO" id="GO:0015344">
    <property type="term" value="F:siderophore uptake transmembrane transporter activity"/>
    <property type="evidence" value="ECO:0007669"/>
    <property type="project" value="TreeGrafter"/>
</dbReference>
<dbReference type="InterPro" id="IPR036942">
    <property type="entry name" value="Beta-barrel_TonB_sf"/>
</dbReference>
<evidence type="ECO:0000313" key="17">
    <source>
        <dbReference type="EMBL" id="EKT4444154.1"/>
    </source>
</evidence>
<sequence>MTRPVPPAALRRLAPTLLAACLCAALPATAQTAVSAPVELHLPAGPLQASLSSLARQSGIQLLFAADSVSGRNAPALDGRYTPHDALQRLLAGQGLAMQERSPGVFVVNAAPARAPATPRTPTRAASSAPSSATTTSLARVTVSASTARMPQGETAMPNTITVLTREDIAQQLALGSDVSRVLSSQIPAFAPAREKMSNYGETMRGRGILYMVDGVPQSTPLRDGSRDSHTIDPAMIERIEVIHGANALQGIGGTGGIVNIITRSAPSEPGAFLLDTNVSYSAALPSRHDDNGQRGSALVGVRGEQFDLVAGLAHEKQGLYHDGEGRSIGTNAQGELMDSTSSNVFAKLGWNIAEGHRLQVMANRFELRGLDNYLAINGDYRTGRPTISAPGDTPLDPPMNRSRSLTVDYSAADLLGGRFQAQAFAVDFEGRYGASQWDPWGNTGANAAWDQTQNESDKRGFKLTQSWSRIADTTLDVTLGLDGLRDRTHQVLLASGMNWVPQTTYQSLSPLLQLHWWPTDHLMLSGGLRYEKGELEVGDYTTLPRYGARKVVGGKPTMSETLPNFGAVWYINDRLNAYASYSEGYTVADVGRVLRAINRDGQRVDSLIDLSPVVSDNREIGLEYDDGRFSGDIAYYTSESKLGSVLIYDPGIDAYAVQRQATRVEGFESNLRLRLGNSRLGLGYARANGRYDADVDGRLDSDLAGVNIAPNRLTAFWEQSWTPQLSTRLQASHAFDRDFDLRGARVAEFKGYTTLDLVARYTLDKHAFTLGVQNLADKQYISYYSQTTPSNPSYFSGRGRVLTLGWQYRY</sequence>
<reference evidence="16" key="1">
    <citation type="submission" date="2022-07" db="EMBL/GenBank/DDBJ databases">
        <authorList>
            <consortium name="Clinical and Environmental Microbiology Branch: Whole genome sequencing antimicrobial resistance pathogens in the healthcare setting"/>
        </authorList>
    </citation>
    <scope>NUCLEOTIDE SEQUENCE</scope>
    <source>
        <strain evidence="16">Stenotrophomonas_maltophilia_2021CK-00905</strain>
    </source>
</reference>
<keyword evidence="8 10" id="KW-0472">Membrane</keyword>
<dbReference type="PANTHER" id="PTHR30069:SF42">
    <property type="entry name" value="FERRIC AEROBACTIN RECEPTOR"/>
    <property type="match status" value="1"/>
</dbReference>
<dbReference type="CDD" id="cd01347">
    <property type="entry name" value="ligand_gated_channel"/>
    <property type="match status" value="1"/>
</dbReference>